<sequence>MCQNTHFYRVLQRPLSTAERAKSSLLASELDHVGGRRWPGLINHIFFVDSLHFSQISIQSIICGSADQASPIPEGPTSQHAGLKGSAANILVQDITVQLLLSSGAIPPQVRCTNTLLGRWS</sequence>
<dbReference type="Proteomes" id="UP001352852">
    <property type="component" value="Unassembled WGS sequence"/>
</dbReference>
<comment type="caution">
    <text evidence="1">The sequence shown here is derived from an EMBL/GenBank/DDBJ whole genome shotgun (WGS) entry which is preliminary data.</text>
</comment>
<evidence type="ECO:0000313" key="1">
    <source>
        <dbReference type="EMBL" id="MED6272797.1"/>
    </source>
</evidence>
<gene>
    <name evidence="1" type="ORF">CHARACLAT_000371</name>
</gene>
<protein>
    <submittedName>
        <fullName evidence="1">Uncharacterized protein</fullName>
    </submittedName>
</protein>
<accession>A0ABU7DCU5</accession>
<organism evidence="1 2">
    <name type="scientific">Characodon lateralis</name>
    <dbReference type="NCBI Taxonomy" id="208331"/>
    <lineage>
        <taxon>Eukaryota</taxon>
        <taxon>Metazoa</taxon>
        <taxon>Chordata</taxon>
        <taxon>Craniata</taxon>
        <taxon>Vertebrata</taxon>
        <taxon>Euteleostomi</taxon>
        <taxon>Actinopterygii</taxon>
        <taxon>Neopterygii</taxon>
        <taxon>Teleostei</taxon>
        <taxon>Neoteleostei</taxon>
        <taxon>Acanthomorphata</taxon>
        <taxon>Ovalentaria</taxon>
        <taxon>Atherinomorphae</taxon>
        <taxon>Cyprinodontiformes</taxon>
        <taxon>Goodeidae</taxon>
        <taxon>Characodon</taxon>
    </lineage>
</organism>
<dbReference type="EMBL" id="JAHUTJ010024605">
    <property type="protein sequence ID" value="MED6272797.1"/>
    <property type="molecule type" value="Genomic_DNA"/>
</dbReference>
<name>A0ABU7DCU5_9TELE</name>
<keyword evidence="2" id="KW-1185">Reference proteome</keyword>
<evidence type="ECO:0000313" key="2">
    <source>
        <dbReference type="Proteomes" id="UP001352852"/>
    </source>
</evidence>
<reference evidence="1 2" key="1">
    <citation type="submission" date="2021-06" db="EMBL/GenBank/DDBJ databases">
        <authorList>
            <person name="Palmer J.M."/>
        </authorList>
    </citation>
    <scope>NUCLEOTIDE SEQUENCE [LARGE SCALE GENOMIC DNA]</scope>
    <source>
        <strain evidence="1 2">CL_MEX2019</strain>
        <tissue evidence="1">Muscle</tissue>
    </source>
</reference>
<proteinExistence type="predicted"/>